<gene>
    <name evidence="8" type="primary">dctA</name>
    <name evidence="8" type="ORF">CSLFYP84_03250</name>
</gene>
<comment type="subcellular location">
    <subcellularLocation>
        <location evidence="1">Cell membrane</location>
        <topology evidence="1">Multi-pass membrane protein</topology>
    </subcellularLocation>
</comment>
<dbReference type="PANTHER" id="PTHR42865:SF7">
    <property type="entry name" value="PROTON_GLUTAMATE-ASPARTATE SYMPORTER"/>
    <property type="match status" value="1"/>
</dbReference>
<dbReference type="GO" id="GO:0015293">
    <property type="term" value="F:symporter activity"/>
    <property type="evidence" value="ECO:0007669"/>
    <property type="project" value="UniProtKB-KW"/>
</dbReference>
<keyword evidence="2" id="KW-0813">Transport</keyword>
<feature type="transmembrane region" description="Helical" evidence="7">
    <location>
        <begin position="256"/>
        <end position="276"/>
    </location>
</feature>
<feature type="transmembrane region" description="Helical" evidence="7">
    <location>
        <begin position="181"/>
        <end position="199"/>
    </location>
</feature>
<evidence type="ECO:0000256" key="7">
    <source>
        <dbReference type="SAM" id="Phobius"/>
    </source>
</evidence>
<feature type="transmembrane region" description="Helical" evidence="7">
    <location>
        <begin position="220"/>
        <end position="241"/>
    </location>
</feature>
<name>A0A6N3GRI3_CLOSY</name>
<dbReference type="AlphaFoldDB" id="A0A6N3GRI3"/>
<keyword evidence="4 7" id="KW-0812">Transmembrane</keyword>
<proteinExistence type="predicted"/>
<evidence type="ECO:0000256" key="1">
    <source>
        <dbReference type="ARBA" id="ARBA00004651"/>
    </source>
</evidence>
<feature type="transmembrane region" description="Helical" evidence="7">
    <location>
        <begin position="79"/>
        <end position="100"/>
    </location>
</feature>
<dbReference type="InterPro" id="IPR001991">
    <property type="entry name" value="Na-dicarboxylate_symporter"/>
</dbReference>
<dbReference type="EMBL" id="CACRUA010000036">
    <property type="protein sequence ID" value="VYU67154.1"/>
    <property type="molecule type" value="Genomic_DNA"/>
</dbReference>
<feature type="transmembrane region" description="Helical" evidence="7">
    <location>
        <begin position="46"/>
        <end position="67"/>
    </location>
</feature>
<evidence type="ECO:0000256" key="5">
    <source>
        <dbReference type="ARBA" id="ARBA00022989"/>
    </source>
</evidence>
<organism evidence="8">
    <name type="scientific">Clostridium symbiosum</name>
    <name type="common">Bacteroides symbiosus</name>
    <dbReference type="NCBI Taxonomy" id="1512"/>
    <lineage>
        <taxon>Bacteria</taxon>
        <taxon>Bacillati</taxon>
        <taxon>Bacillota</taxon>
        <taxon>Clostridia</taxon>
        <taxon>Lachnospirales</taxon>
        <taxon>Lachnospiraceae</taxon>
        <taxon>Otoolea</taxon>
    </lineage>
</organism>
<evidence type="ECO:0000313" key="8">
    <source>
        <dbReference type="EMBL" id="VYU67154.1"/>
    </source>
</evidence>
<protein>
    <submittedName>
        <fullName evidence="8">C4-dicarboxylate transport protein</fullName>
    </submittedName>
</protein>
<evidence type="ECO:0000256" key="3">
    <source>
        <dbReference type="ARBA" id="ARBA00022475"/>
    </source>
</evidence>
<dbReference type="InterPro" id="IPR036458">
    <property type="entry name" value="Na:dicarbo_symporter_sf"/>
</dbReference>
<evidence type="ECO:0000256" key="6">
    <source>
        <dbReference type="ARBA" id="ARBA00023136"/>
    </source>
</evidence>
<keyword evidence="3" id="KW-1003">Cell membrane</keyword>
<keyword evidence="6 7" id="KW-0472">Membrane</keyword>
<feature type="transmembrane region" description="Helical" evidence="7">
    <location>
        <begin position="112"/>
        <end position="135"/>
    </location>
</feature>
<dbReference type="SUPFAM" id="SSF118215">
    <property type="entry name" value="Proton glutamate symport protein"/>
    <property type="match status" value="1"/>
</dbReference>
<dbReference type="Pfam" id="PF00375">
    <property type="entry name" value="SDF"/>
    <property type="match status" value="1"/>
</dbReference>
<dbReference type="GO" id="GO:0006835">
    <property type="term" value="P:dicarboxylic acid transport"/>
    <property type="evidence" value="ECO:0007669"/>
    <property type="project" value="TreeGrafter"/>
</dbReference>
<sequence>MPPFAGSARYREHHLLQFGRRLNCSNQTDQEVWGMEKNKSTFWENYRFPLTLIAGIAIGSIIGLVFGEKATILKPFGDIFINLMFCAVVPLVFITISSAVGNMLSMRRLGKILGYMLGVFIVTGAIASVVIIVMVKLFPPAEGVNIALTAPEALDSVNLGEQIVKALTVNDFAGLLSKANMLPLICFSVLFGVCVSLTGKDNNSMVAKGLEALSAVMMKMISLIMYYAPIGLGAYFAALIGEFGPQLLGSYAKAMIIYYPLCVVYFFAAFAAYSYFAGGRPGTRKFFKNILNASVTSLATQSSIATLPVNLDAAKTIGVPKDIRDIVLPIGATMHMDGTCLSSILKISFLFGIFGQDFSGIGTYITCVCIAILGGVVMSGVPGGGLIGEMLIVNLFGFPPEAFPIIATIGFLVDPPATWINATGDTVASMMVTRLVEGRDWMDRAPEEG</sequence>
<keyword evidence="5 7" id="KW-1133">Transmembrane helix</keyword>
<evidence type="ECO:0000256" key="4">
    <source>
        <dbReference type="ARBA" id="ARBA00022692"/>
    </source>
</evidence>
<evidence type="ECO:0000256" key="2">
    <source>
        <dbReference type="ARBA" id="ARBA00022448"/>
    </source>
</evidence>
<dbReference type="PRINTS" id="PR00173">
    <property type="entry name" value="EDTRNSPORT"/>
</dbReference>
<accession>A0A6N3GRI3</accession>
<reference evidence="8" key="1">
    <citation type="submission" date="2019-11" db="EMBL/GenBank/DDBJ databases">
        <authorList>
            <person name="Feng L."/>
        </authorList>
    </citation>
    <scope>NUCLEOTIDE SEQUENCE</scope>
    <source>
        <strain evidence="8">CsymbiosumLFYP84</strain>
    </source>
</reference>
<feature type="transmembrane region" description="Helical" evidence="7">
    <location>
        <begin position="361"/>
        <end position="381"/>
    </location>
</feature>
<dbReference type="PANTHER" id="PTHR42865">
    <property type="entry name" value="PROTON/GLUTAMATE-ASPARTATE SYMPORTER"/>
    <property type="match status" value="1"/>
</dbReference>
<dbReference type="GO" id="GO:0005886">
    <property type="term" value="C:plasma membrane"/>
    <property type="evidence" value="ECO:0007669"/>
    <property type="project" value="UniProtKB-SubCell"/>
</dbReference>
<dbReference type="Gene3D" id="1.10.3860.10">
    <property type="entry name" value="Sodium:dicarboxylate symporter"/>
    <property type="match status" value="1"/>
</dbReference>